<gene>
    <name evidence="8" type="ORF">TorRG33x02_009990</name>
</gene>
<evidence type="ECO:0000256" key="6">
    <source>
        <dbReference type="ARBA" id="ARBA00023136"/>
    </source>
</evidence>
<reference evidence="9" key="1">
    <citation type="submission" date="2016-06" db="EMBL/GenBank/DDBJ databases">
        <title>Parallel loss of symbiosis genes in relatives of nitrogen-fixing non-legume Parasponia.</title>
        <authorList>
            <person name="Van Velzen R."/>
            <person name="Holmer R."/>
            <person name="Bu F."/>
            <person name="Rutten L."/>
            <person name="Van Zeijl A."/>
            <person name="Liu W."/>
            <person name="Santuari L."/>
            <person name="Cao Q."/>
            <person name="Sharma T."/>
            <person name="Shen D."/>
            <person name="Roswanjaya Y."/>
            <person name="Wardhani T."/>
            <person name="Kalhor M.S."/>
            <person name="Jansen J."/>
            <person name="Van den Hoogen J."/>
            <person name="Gungor B."/>
            <person name="Hartog M."/>
            <person name="Hontelez J."/>
            <person name="Verver J."/>
            <person name="Yang W.-C."/>
            <person name="Schijlen E."/>
            <person name="Repin R."/>
            <person name="Schilthuizen M."/>
            <person name="Schranz E."/>
            <person name="Heidstra R."/>
            <person name="Miyata K."/>
            <person name="Fedorova E."/>
            <person name="Kohlen W."/>
            <person name="Bisseling T."/>
            <person name="Smit S."/>
            <person name="Geurts R."/>
        </authorList>
    </citation>
    <scope>NUCLEOTIDE SEQUENCE [LARGE SCALE GENOMIC DNA]</scope>
    <source>
        <strain evidence="9">cv. RG33-2</strain>
    </source>
</reference>
<dbReference type="GO" id="GO:0012505">
    <property type="term" value="C:endomembrane system"/>
    <property type="evidence" value="ECO:0007669"/>
    <property type="project" value="UniProtKB-SubCell"/>
</dbReference>
<dbReference type="GO" id="GO:0016760">
    <property type="term" value="F:cellulose synthase (UDP-forming) activity"/>
    <property type="evidence" value="ECO:0007669"/>
    <property type="project" value="InterPro"/>
</dbReference>
<dbReference type="Pfam" id="PF03552">
    <property type="entry name" value="Cellulose_synt"/>
    <property type="match status" value="1"/>
</dbReference>
<keyword evidence="3" id="KW-0808">Transferase</keyword>
<comment type="subcellular location">
    <subcellularLocation>
        <location evidence="1">Endomembrane system</location>
    </subcellularLocation>
</comment>
<evidence type="ECO:0000313" key="8">
    <source>
        <dbReference type="EMBL" id="POO02938.1"/>
    </source>
</evidence>
<keyword evidence="5" id="KW-1133">Transmembrane helix</keyword>
<protein>
    <submittedName>
        <fullName evidence="8">Cellulose synthase</fullName>
    </submittedName>
</protein>
<keyword evidence="2" id="KW-0328">Glycosyltransferase</keyword>
<evidence type="ECO:0000256" key="4">
    <source>
        <dbReference type="ARBA" id="ARBA00022692"/>
    </source>
</evidence>
<dbReference type="EMBL" id="JXTC01000003">
    <property type="protein sequence ID" value="POO02938.1"/>
    <property type="molecule type" value="Genomic_DNA"/>
</dbReference>
<dbReference type="AlphaFoldDB" id="A0A2P5FYS0"/>
<keyword evidence="4" id="KW-0812">Transmembrane</keyword>
<dbReference type="GO" id="GO:0030244">
    <property type="term" value="P:cellulose biosynthetic process"/>
    <property type="evidence" value="ECO:0007669"/>
    <property type="project" value="InterPro"/>
</dbReference>
<evidence type="ECO:0000313" key="9">
    <source>
        <dbReference type="Proteomes" id="UP000237000"/>
    </source>
</evidence>
<proteinExistence type="predicted"/>
<dbReference type="GO" id="GO:0016020">
    <property type="term" value="C:membrane"/>
    <property type="evidence" value="ECO:0007669"/>
    <property type="project" value="InterPro"/>
</dbReference>
<organism evidence="8 9">
    <name type="scientific">Trema orientale</name>
    <name type="common">Charcoal tree</name>
    <name type="synonym">Celtis orientalis</name>
    <dbReference type="NCBI Taxonomy" id="63057"/>
    <lineage>
        <taxon>Eukaryota</taxon>
        <taxon>Viridiplantae</taxon>
        <taxon>Streptophyta</taxon>
        <taxon>Embryophyta</taxon>
        <taxon>Tracheophyta</taxon>
        <taxon>Spermatophyta</taxon>
        <taxon>Magnoliopsida</taxon>
        <taxon>eudicotyledons</taxon>
        <taxon>Gunneridae</taxon>
        <taxon>Pentapetalae</taxon>
        <taxon>rosids</taxon>
        <taxon>fabids</taxon>
        <taxon>Rosales</taxon>
        <taxon>Cannabaceae</taxon>
        <taxon>Trema</taxon>
    </lineage>
</organism>
<feature type="region of interest" description="Disordered" evidence="7">
    <location>
        <begin position="1"/>
        <end position="27"/>
    </location>
</feature>
<name>A0A2P5FYS0_TREOI</name>
<evidence type="ECO:0000256" key="2">
    <source>
        <dbReference type="ARBA" id="ARBA00022676"/>
    </source>
</evidence>
<evidence type="ECO:0000256" key="1">
    <source>
        <dbReference type="ARBA" id="ARBA00004308"/>
    </source>
</evidence>
<evidence type="ECO:0000256" key="3">
    <source>
        <dbReference type="ARBA" id="ARBA00022679"/>
    </source>
</evidence>
<dbReference type="OrthoDB" id="1710676at2759"/>
<dbReference type="InterPro" id="IPR005150">
    <property type="entry name" value="Cellulose_synth"/>
</dbReference>
<sequence>MDWFHGKECPGGGLDNAATPWPGSGNNVRDHPGMIQVFLGQNSVCNMEGNDLLLLEMSLQE</sequence>
<dbReference type="STRING" id="63057.A0A2P5FYS0"/>
<accession>A0A2P5FYS0</accession>
<comment type="caution">
    <text evidence="8">The sequence shown here is derived from an EMBL/GenBank/DDBJ whole genome shotgun (WGS) entry which is preliminary data.</text>
</comment>
<keyword evidence="9" id="KW-1185">Reference proteome</keyword>
<keyword evidence="6" id="KW-0472">Membrane</keyword>
<evidence type="ECO:0000256" key="5">
    <source>
        <dbReference type="ARBA" id="ARBA00022989"/>
    </source>
</evidence>
<evidence type="ECO:0000256" key="7">
    <source>
        <dbReference type="SAM" id="MobiDB-lite"/>
    </source>
</evidence>
<dbReference type="InParanoid" id="A0A2P5FYS0"/>
<dbReference type="Proteomes" id="UP000237000">
    <property type="component" value="Unassembled WGS sequence"/>
</dbReference>